<dbReference type="Proteomes" id="UP000202449">
    <property type="component" value="Segment"/>
</dbReference>
<keyword evidence="1" id="KW-0175">Coiled coil</keyword>
<dbReference type="GeneID" id="26684492"/>
<keyword evidence="3" id="KW-1185">Reference proteome</keyword>
<feature type="coiled-coil region" evidence="1">
    <location>
        <begin position="166"/>
        <end position="225"/>
    </location>
</feature>
<gene>
    <name evidence="2" type="ORF">SP37_78</name>
</gene>
<reference evidence="2 3" key="1">
    <citation type="journal article" date="2016" name="Virus Genes">
        <title>Genomic characterization of Salmonella bacteriophages isolated from India.</title>
        <authorList>
            <person name="Karpe Y.A."/>
            <person name="Kanade G.D."/>
            <person name="Pingale K.D."/>
            <person name="Arankalle V.A."/>
            <person name="Banerjee K."/>
        </authorList>
    </citation>
    <scope>NUCLEOTIDE SEQUENCE [LARGE SCALE GENOMIC DNA]</scope>
</reference>
<sequence>MSEPKVTYITDDKSLKDILVMAIEQEGGISPNHILCVAHKYLLDNCGVPEGNIQSVDEVEVDGDAMPREIRIHWTRVKRPSAVTPTAAEMTEWEREQCQQILSTILETVRASAKYAKIAGTTSLELAGSLAMQDIQRLTGQMISKGPLTLKDFEPLRLADITPGELAALREALDTKTRSLDTAESAVTSLQIQLSEAHRRHADDNTEHDREITKLRATIKSMQNDVRYTRKSASVRAAWEELAAIDLTTARMVILSGLRAYPDHAAEYLDTPHYRLNANLVANLPAPIVTYIHAMCDNLLLSPPPKPVTQQMVKDMINRIHASMSASTFSDLTREYSGAHPLSMMAADKYEAFYIEAEDLLNGETF</sequence>
<protein>
    <submittedName>
        <fullName evidence="2">Uncharacterized protein</fullName>
    </submittedName>
</protein>
<dbReference type="EMBL" id="KR296691">
    <property type="protein sequence ID" value="AKJ73945.1"/>
    <property type="molecule type" value="Genomic_DNA"/>
</dbReference>
<evidence type="ECO:0000313" key="2">
    <source>
        <dbReference type="EMBL" id="AKJ73945.1"/>
    </source>
</evidence>
<name>A0A0N7CFC8_9CAUD</name>
<accession>A0A0N7CFC8</accession>
<dbReference type="OrthoDB" id="3935at10239"/>
<evidence type="ECO:0000313" key="3">
    <source>
        <dbReference type="Proteomes" id="UP000202449"/>
    </source>
</evidence>
<evidence type="ECO:0000256" key="1">
    <source>
        <dbReference type="SAM" id="Coils"/>
    </source>
</evidence>
<dbReference type="RefSeq" id="YP_009221444.1">
    <property type="nucleotide sequence ID" value="NC_029045.1"/>
</dbReference>
<organism evidence="2 3">
    <name type="scientific">Salmonella phage 37</name>
    <dbReference type="NCBI Taxonomy" id="1654890"/>
    <lineage>
        <taxon>Viruses</taxon>
        <taxon>Duplodnaviria</taxon>
        <taxon>Heunggongvirae</taxon>
        <taxon>Uroviricota</taxon>
        <taxon>Caudoviricetes</taxon>
        <taxon>Casjensviridae</taxon>
        <taxon>Chivirus</taxon>
        <taxon>Chivirus cv37</taxon>
    </lineage>
</organism>
<proteinExistence type="predicted"/>
<dbReference type="KEGG" id="vg:26684492"/>